<gene>
    <name evidence="1" type="ORF">H261_22948</name>
</gene>
<keyword evidence="2" id="KW-1185">Reference proteome</keyword>
<dbReference type="AlphaFoldDB" id="M2Y3A2"/>
<accession>M2Y3A2</accession>
<comment type="caution">
    <text evidence="1">The sequence shown here is derived from an EMBL/GenBank/DDBJ whole genome shotgun (WGS) entry which is preliminary data.</text>
</comment>
<dbReference type="Proteomes" id="UP000011744">
    <property type="component" value="Unassembled WGS sequence"/>
</dbReference>
<organism evidence="1 2">
    <name type="scientific">Paramagnetospirillum caucaseum</name>
    <dbReference type="NCBI Taxonomy" id="1244869"/>
    <lineage>
        <taxon>Bacteria</taxon>
        <taxon>Pseudomonadati</taxon>
        <taxon>Pseudomonadota</taxon>
        <taxon>Alphaproteobacteria</taxon>
        <taxon>Rhodospirillales</taxon>
        <taxon>Magnetospirillaceae</taxon>
        <taxon>Paramagnetospirillum</taxon>
    </lineage>
</organism>
<evidence type="ECO:0000313" key="1">
    <source>
        <dbReference type="EMBL" id="EME67551.1"/>
    </source>
</evidence>
<protein>
    <submittedName>
        <fullName evidence="1">Uncharacterized protein</fullName>
    </submittedName>
</protein>
<reference evidence="1 2" key="1">
    <citation type="journal article" date="2014" name="Genome Announc.">
        <title>Draft Genome Sequence of Magnetospirillum sp. Strain SO-1, a Freshwater Magnetotactic Bacterium Isolated from the Ol'khovka River, Russia.</title>
        <authorList>
            <person name="Grouzdev D.S."/>
            <person name="Dziuba M.V."/>
            <person name="Sukhacheva M.S."/>
            <person name="Mardanov A.V."/>
            <person name="Beletskiy A.V."/>
            <person name="Kuznetsov B.B."/>
            <person name="Skryabin K.G."/>
        </authorList>
    </citation>
    <scope>NUCLEOTIDE SEQUENCE [LARGE SCALE GENOMIC DNA]</scope>
    <source>
        <strain evidence="1 2">SO-1</strain>
    </source>
</reference>
<evidence type="ECO:0000313" key="2">
    <source>
        <dbReference type="Proteomes" id="UP000011744"/>
    </source>
</evidence>
<dbReference type="EMBL" id="AONQ01000149">
    <property type="protein sequence ID" value="EME67551.1"/>
    <property type="molecule type" value="Genomic_DNA"/>
</dbReference>
<name>M2Y3A2_9PROT</name>
<sequence length="70" mass="7983">MCDTLAEAPMAIREAVIPILYEMEFPNMMACYGYLLERGTNRGVLTGIRQWINEKCHFCDVCGRLENPPS</sequence>
<proteinExistence type="predicted"/>